<reference evidence="2" key="1">
    <citation type="journal article" date="2019" name="Int. J. Syst. Evol. Microbiol.">
        <title>The Global Catalogue of Microorganisms (GCM) 10K type strain sequencing project: providing services to taxonomists for standard genome sequencing and annotation.</title>
        <authorList>
            <consortium name="The Broad Institute Genomics Platform"/>
            <consortium name="The Broad Institute Genome Sequencing Center for Infectious Disease"/>
            <person name="Wu L."/>
            <person name="Ma J."/>
        </authorList>
    </citation>
    <scope>NUCLEOTIDE SEQUENCE [LARGE SCALE GENOMIC DNA]</scope>
    <source>
        <strain evidence="2">CCUG 53915</strain>
    </source>
</reference>
<evidence type="ECO:0000313" key="1">
    <source>
        <dbReference type="EMBL" id="MFD1203779.1"/>
    </source>
</evidence>
<organism evidence="1 2">
    <name type="scientific">Sporosarcina contaminans</name>
    <dbReference type="NCBI Taxonomy" id="633403"/>
    <lineage>
        <taxon>Bacteria</taxon>
        <taxon>Bacillati</taxon>
        <taxon>Bacillota</taxon>
        <taxon>Bacilli</taxon>
        <taxon>Bacillales</taxon>
        <taxon>Caryophanaceae</taxon>
        <taxon>Sporosarcina</taxon>
    </lineage>
</organism>
<proteinExistence type="predicted"/>
<evidence type="ECO:0000313" key="2">
    <source>
        <dbReference type="Proteomes" id="UP001597231"/>
    </source>
</evidence>
<gene>
    <name evidence="1" type="ORF">ACFQ38_01360</name>
</gene>
<keyword evidence="2" id="KW-1185">Reference proteome</keyword>
<comment type="caution">
    <text evidence="1">The sequence shown here is derived from an EMBL/GenBank/DDBJ whole genome shotgun (WGS) entry which is preliminary data.</text>
</comment>
<dbReference type="RefSeq" id="WP_381479603.1">
    <property type="nucleotide sequence ID" value="NZ_JBHTLT010000009.1"/>
</dbReference>
<dbReference type="Proteomes" id="UP001597231">
    <property type="component" value="Unassembled WGS sequence"/>
</dbReference>
<accession>A0ABW3TVP6</accession>
<dbReference type="EMBL" id="JBHTLT010000009">
    <property type="protein sequence ID" value="MFD1203779.1"/>
    <property type="molecule type" value="Genomic_DNA"/>
</dbReference>
<name>A0ABW3TVP6_9BACL</name>
<protein>
    <submittedName>
        <fullName evidence="1">Uncharacterized protein</fullName>
    </submittedName>
</protein>
<sequence length="49" mass="5410">MLADLGVPIFWLEQSPEGLGLTVEEVAEKLEGLTPFLKDVNQIEKAELV</sequence>